<keyword evidence="2" id="KW-0732">Signal</keyword>
<dbReference type="InterPro" id="IPR023346">
    <property type="entry name" value="Lysozyme-like_dom_sf"/>
</dbReference>
<evidence type="ECO:0000313" key="6">
    <source>
        <dbReference type="EMBL" id="KAA2284000.1"/>
    </source>
</evidence>
<dbReference type="Gene3D" id="1.10.1240.20">
    <property type="entry name" value="Lytic transglycosylase, superhelical linker domain"/>
    <property type="match status" value="1"/>
</dbReference>
<comment type="similarity">
    <text evidence="1">Belongs to the transglycosylase Slt family.</text>
</comment>
<dbReference type="Pfam" id="PF14718">
    <property type="entry name" value="SLT_L"/>
    <property type="match status" value="1"/>
</dbReference>
<proteinExistence type="inferred from homology"/>
<reference evidence="6 7" key="2">
    <citation type="submission" date="2019-09" db="EMBL/GenBank/DDBJ databases">
        <authorList>
            <person name="Mazur A."/>
        </authorList>
    </citation>
    <scope>NUCLEOTIDE SEQUENCE [LARGE SCALE GENOMIC DNA]</scope>
    <source>
        <strain evidence="6 7">3729k</strain>
    </source>
</reference>
<accession>A0A5B2Z9Q1</accession>
<dbReference type="EMBL" id="VUOD01000012">
    <property type="protein sequence ID" value="KAA2284000.1"/>
    <property type="molecule type" value="Genomic_DNA"/>
</dbReference>
<dbReference type="CDD" id="cd13401">
    <property type="entry name" value="Slt70-like"/>
    <property type="match status" value="1"/>
</dbReference>
<dbReference type="SUPFAM" id="SSF53955">
    <property type="entry name" value="Lysozyme-like"/>
    <property type="match status" value="1"/>
</dbReference>
<keyword evidence="7" id="KW-1185">Reference proteome</keyword>
<dbReference type="GO" id="GO:0004553">
    <property type="term" value="F:hydrolase activity, hydrolyzing O-glycosyl compounds"/>
    <property type="evidence" value="ECO:0007669"/>
    <property type="project" value="InterPro"/>
</dbReference>
<evidence type="ECO:0000313" key="7">
    <source>
        <dbReference type="Proteomes" id="UP000322165"/>
    </source>
</evidence>
<organism evidence="6 7">
    <name type="scientific">Arenimonas fontis</name>
    <dbReference type="NCBI Taxonomy" id="2608255"/>
    <lineage>
        <taxon>Bacteria</taxon>
        <taxon>Pseudomonadati</taxon>
        <taxon>Pseudomonadota</taxon>
        <taxon>Gammaproteobacteria</taxon>
        <taxon>Lysobacterales</taxon>
        <taxon>Lysobacteraceae</taxon>
        <taxon>Arenimonas</taxon>
    </lineage>
</organism>
<dbReference type="Pfam" id="PF01464">
    <property type="entry name" value="SLT"/>
    <property type="match status" value="1"/>
</dbReference>
<gene>
    <name evidence="6" type="ORF">F0415_11445</name>
</gene>
<name>A0A5B2Z9Q1_9GAMM</name>
<sequence>MPSRPALRPVKAPSPRKISQDRLKTSAPAESGPYQPWATLDRMCRLAFCLLCLLCLCLSGPAGADTPEPPDLSRQRPAILEAFRLAEQGQLSVQDLARISDHPLRGWVEATNQRKRLGAARTSEVRALLHRLAGEPAADWLRAAWLDELARRGDWQTFLAEYTPAEGDSELRRCQHLAARLATGESGEAWLADARALWVTPHSLPDACDAPFRTLQARGGIGQELRWQRLEGALLAGQTGLARWLAGGLPAEQAALARSYADFVDEPHDLAGGWPKDARSRAVATEGLARLARRSPDGAETRLAALAPVLDLDEAQRARVLYQIALWTVASYLPRSAERLAAVPASAYDERLHEWRVREAMNRRDDATALQAIRAMPAHMREDPRWLWFEARHLERLGRPDEAKAVLAKAARHASFHGFLAADRLGQPYALCPLEPSDDPELRQRVAEDPGLARALELFTIDRLPLASIEWRALMRTLSPAERKIAIAFAGDARWYDRAVFFIGDTPEDLRYYSLRFPLHHENVLRREAKRNDLDPAWVAAQIRAESAFMPRARSHADARGLMQLLPSTARHTAAKLGIAYSGIASLYDPETNLVLGIAHLRHMLDEHGVAYKAIAAYNAGPGPVARWNRDRPNVEPDFWIETLTYRETREYVARVLAFSVIYDWRLEGRAIPVTDRMLGRIDPAGRRKPFACRTDPEPATPTAP</sequence>
<feature type="region of interest" description="Disordered" evidence="3">
    <location>
        <begin position="1"/>
        <end position="32"/>
    </location>
</feature>
<dbReference type="InterPro" id="IPR008258">
    <property type="entry name" value="Transglycosylase_SLT_dom_1"/>
</dbReference>
<reference evidence="6 7" key="1">
    <citation type="submission" date="2019-09" db="EMBL/GenBank/DDBJ databases">
        <title>Arenimonas chukotkensis sp. nov., a bacterium isolated from Chukotka hot spring, Arctic region, Russia.</title>
        <authorList>
            <person name="Zayulina K.S."/>
            <person name="Prokofeva M.I."/>
            <person name="Elcheninov A.G."/>
            <person name="Novikov A."/>
            <person name="Kochetkova T.V."/>
            <person name="Kublanov I.V."/>
        </authorList>
    </citation>
    <scope>NUCLEOTIDE SEQUENCE [LARGE SCALE GENOMIC DNA]</scope>
    <source>
        <strain evidence="6 7">3729k</strain>
    </source>
</reference>
<feature type="domain" description="Transglycosylase SLT" evidence="4">
    <location>
        <begin position="526"/>
        <end position="635"/>
    </location>
</feature>
<dbReference type="GO" id="GO:0042597">
    <property type="term" value="C:periplasmic space"/>
    <property type="evidence" value="ECO:0007669"/>
    <property type="project" value="InterPro"/>
</dbReference>
<evidence type="ECO:0000259" key="4">
    <source>
        <dbReference type="Pfam" id="PF01464"/>
    </source>
</evidence>
<evidence type="ECO:0000256" key="1">
    <source>
        <dbReference type="ARBA" id="ARBA00007734"/>
    </source>
</evidence>
<comment type="caution">
    <text evidence="6">The sequence shown here is derived from an EMBL/GenBank/DDBJ whole genome shotgun (WGS) entry which is preliminary data.</text>
</comment>
<feature type="domain" description="Lytic transglycosylase superhelical linker" evidence="5">
    <location>
        <begin position="446"/>
        <end position="502"/>
    </location>
</feature>
<dbReference type="AlphaFoldDB" id="A0A5B2Z9Q1"/>
<dbReference type="InterPro" id="IPR008939">
    <property type="entry name" value="Lytic_TGlycosylase_superhlx_U"/>
</dbReference>
<dbReference type="Proteomes" id="UP000322165">
    <property type="component" value="Unassembled WGS sequence"/>
</dbReference>
<dbReference type="InterPro" id="IPR012289">
    <property type="entry name" value="Lytic_TGlycosylase_superhlx_L"/>
</dbReference>
<protein>
    <submittedName>
        <fullName evidence="6">Transglycosylase SLT domain-containing protein</fullName>
    </submittedName>
</protein>
<dbReference type="PANTHER" id="PTHR37423:SF5">
    <property type="entry name" value="SOLUBLE LYTIC MUREIN TRANSGLYCOSYLASE"/>
    <property type="match status" value="1"/>
</dbReference>
<dbReference type="PANTHER" id="PTHR37423">
    <property type="entry name" value="SOLUBLE LYTIC MUREIN TRANSGLYCOSYLASE-RELATED"/>
    <property type="match status" value="1"/>
</dbReference>
<dbReference type="SUPFAM" id="SSF48435">
    <property type="entry name" value="Bacterial muramidases"/>
    <property type="match status" value="1"/>
</dbReference>
<dbReference type="Gene3D" id="1.25.20.10">
    <property type="entry name" value="Bacterial muramidases"/>
    <property type="match status" value="1"/>
</dbReference>
<dbReference type="Gene3D" id="1.10.530.10">
    <property type="match status" value="1"/>
</dbReference>
<evidence type="ECO:0000259" key="5">
    <source>
        <dbReference type="Pfam" id="PF14718"/>
    </source>
</evidence>
<evidence type="ECO:0000256" key="3">
    <source>
        <dbReference type="SAM" id="MobiDB-lite"/>
    </source>
</evidence>
<evidence type="ECO:0000256" key="2">
    <source>
        <dbReference type="ARBA" id="ARBA00022729"/>
    </source>
</evidence>
<dbReference type="InterPro" id="IPR037061">
    <property type="entry name" value="Lytic_TGlycoase_superhlx_L_sf"/>
</dbReference>